<dbReference type="GO" id="GO:0004930">
    <property type="term" value="F:G protein-coupled receptor activity"/>
    <property type="evidence" value="ECO:0007669"/>
    <property type="project" value="UniProtKB-KW"/>
</dbReference>
<evidence type="ECO:0000256" key="11">
    <source>
        <dbReference type="SAM" id="Phobius"/>
    </source>
</evidence>
<evidence type="ECO:0000313" key="13">
    <source>
        <dbReference type="EMBL" id="KAG8591083.1"/>
    </source>
</evidence>
<dbReference type="Proteomes" id="UP000824782">
    <property type="component" value="Unassembled WGS sequence"/>
</dbReference>
<comment type="subcellular location">
    <subcellularLocation>
        <location evidence="1">Cell membrane</location>
        <topology evidence="1">Multi-pass membrane protein</topology>
    </subcellularLocation>
</comment>
<evidence type="ECO:0000256" key="4">
    <source>
        <dbReference type="ARBA" id="ARBA00022729"/>
    </source>
</evidence>
<keyword evidence="14" id="KW-1185">Reference proteome</keyword>
<dbReference type="InterPro" id="IPR001828">
    <property type="entry name" value="ANF_lig-bd_rcpt"/>
</dbReference>
<dbReference type="SUPFAM" id="SSF53822">
    <property type="entry name" value="Periplasmic binding protein-like I"/>
    <property type="match status" value="1"/>
</dbReference>
<keyword evidence="3 11" id="KW-0812">Transmembrane</keyword>
<name>A0AAV7D4A5_ENGPU</name>
<feature type="transmembrane region" description="Helical" evidence="11">
    <location>
        <begin position="443"/>
        <end position="470"/>
    </location>
</feature>
<feature type="transmembrane region" description="Helical" evidence="11">
    <location>
        <begin position="559"/>
        <end position="581"/>
    </location>
</feature>
<evidence type="ECO:0000256" key="10">
    <source>
        <dbReference type="ARBA" id="ARBA00023224"/>
    </source>
</evidence>
<keyword evidence="10" id="KW-0807">Transducer</keyword>
<feature type="transmembrane region" description="Helical" evidence="11">
    <location>
        <begin position="514"/>
        <end position="538"/>
    </location>
</feature>
<dbReference type="InterPro" id="IPR017978">
    <property type="entry name" value="GPCR_3_C"/>
</dbReference>
<dbReference type="GO" id="GO:0005886">
    <property type="term" value="C:plasma membrane"/>
    <property type="evidence" value="ECO:0007669"/>
    <property type="project" value="UniProtKB-SubCell"/>
</dbReference>
<dbReference type="EMBL" id="WNYA01000001">
    <property type="protein sequence ID" value="KAG8591083.1"/>
    <property type="molecule type" value="Genomic_DNA"/>
</dbReference>
<accession>A0AAV7D4A5</accession>
<dbReference type="PANTHER" id="PTHR24061:SF588">
    <property type="entry name" value="VOMERONASAL TYPE-2 RECEPTOR 26"/>
    <property type="match status" value="1"/>
</dbReference>
<dbReference type="InterPro" id="IPR028082">
    <property type="entry name" value="Peripla_BP_I"/>
</dbReference>
<dbReference type="AlphaFoldDB" id="A0AAV7D4A5"/>
<dbReference type="PROSITE" id="PS00981">
    <property type="entry name" value="G_PROTEIN_RECEP_F3_3"/>
    <property type="match status" value="1"/>
</dbReference>
<dbReference type="PROSITE" id="PS00980">
    <property type="entry name" value="G_PROTEIN_RECEP_F3_2"/>
    <property type="match status" value="1"/>
</dbReference>
<keyword evidence="2" id="KW-1003">Cell membrane</keyword>
<proteinExistence type="predicted"/>
<evidence type="ECO:0000256" key="2">
    <source>
        <dbReference type="ARBA" id="ARBA00022475"/>
    </source>
</evidence>
<keyword evidence="9" id="KW-0325">Glycoprotein</keyword>
<sequence length="717" mass="81146">MLGVLQSLLACDWLCFWPPKIKTAGEIFVRATSSCEYANARTNIKLGRVCSLISTEVAFQALKSALCGSPILIMPNFKGEFIVQTEPSDVGLGVVLSQEISYGARDPLLSDKRLFPNFFRTVPDDKIQISAIVKLLERLGWDWVGIITSDDDSGRQELQLLLKEFTDHQICVEFRILVSMENYKDVPPALQTSSTDVIIICGTYSMYYIKFLYYADHILKNKTLILPNSWSGARELVDNIGEVPANCSLVFSIPRYNITGKESLNILLLSGQPSDVILEDIWMTLSHCFLGNVLKDQLIPEFSRGRYRHCSDEEKNHPMLCNVSDDTTPYQVYTAVYIMAQALHKIHSLLNNDVLHNTRRIFDYRSRIPKGRCSESCQPGTRKVLREGYHICCYDCISCAEGEFTNHSDSQNCRRCPEDEWPNERRNKCYVREQEYFSYETDVLALVFSIFSILLSLITVFMMGIFTIFWKSPIVRANNRTLSFILLSSLMFSLLCVFLFIGRPVDMTCMLRQTFSGIFFTVVVSSVLAKTIIVCIAFKATRPNSPWRKCVGVKLPYSVVLGCSSIQIVNAVIWLSVSPPYQEYNRDYPGKTIIQCNEGSVLAFYLMLGYLGFLTAVSFVLAFMVRTLPDIYNEAKYITFSMLLFCSVWISAIPAYLSSRGKYMVIVEIFAILSSGGGILCCMFIPKCYNILVNPEVKSKGHRHSSGYGCPEVTNKS</sequence>
<dbReference type="PRINTS" id="PR00248">
    <property type="entry name" value="GPCRMGR"/>
</dbReference>
<dbReference type="InterPro" id="IPR017979">
    <property type="entry name" value="GPCR_3_CS"/>
</dbReference>
<dbReference type="FunFam" id="2.10.50.30:FF:000003">
    <property type="entry name" value="Vomeronasal 2, receptor 120"/>
    <property type="match status" value="1"/>
</dbReference>
<feature type="transmembrane region" description="Helical" evidence="11">
    <location>
        <begin position="637"/>
        <end position="657"/>
    </location>
</feature>
<dbReference type="Gene3D" id="2.10.50.30">
    <property type="entry name" value="GPCR, family 3, nine cysteines domain"/>
    <property type="match status" value="1"/>
</dbReference>
<gene>
    <name evidence="13" type="ORF">GDO81_000009</name>
</gene>
<organism evidence="13 14">
    <name type="scientific">Engystomops pustulosus</name>
    <name type="common">Tungara frog</name>
    <name type="synonym">Physalaemus pustulosus</name>
    <dbReference type="NCBI Taxonomy" id="76066"/>
    <lineage>
        <taxon>Eukaryota</taxon>
        <taxon>Metazoa</taxon>
        <taxon>Chordata</taxon>
        <taxon>Craniata</taxon>
        <taxon>Vertebrata</taxon>
        <taxon>Euteleostomi</taxon>
        <taxon>Amphibia</taxon>
        <taxon>Batrachia</taxon>
        <taxon>Anura</taxon>
        <taxon>Neobatrachia</taxon>
        <taxon>Hyloidea</taxon>
        <taxon>Leptodactylidae</taxon>
        <taxon>Leiuperinae</taxon>
        <taxon>Engystomops</taxon>
    </lineage>
</organism>
<feature type="transmembrane region" description="Helical" evidence="11">
    <location>
        <begin position="601"/>
        <end position="625"/>
    </location>
</feature>
<comment type="caution">
    <text evidence="13">The sequence shown here is derived from an EMBL/GenBank/DDBJ whole genome shotgun (WGS) entry which is preliminary data.</text>
</comment>
<dbReference type="Pfam" id="PF07562">
    <property type="entry name" value="NCD3G"/>
    <property type="match status" value="1"/>
</dbReference>
<evidence type="ECO:0000259" key="12">
    <source>
        <dbReference type="PROSITE" id="PS50259"/>
    </source>
</evidence>
<dbReference type="InterPro" id="IPR043502">
    <property type="entry name" value="DNA/RNA_pol_sf"/>
</dbReference>
<protein>
    <recommendedName>
        <fullName evidence="12">G-protein coupled receptors family 3 profile domain-containing protein</fullName>
    </recommendedName>
</protein>
<evidence type="ECO:0000256" key="8">
    <source>
        <dbReference type="ARBA" id="ARBA00023170"/>
    </source>
</evidence>
<keyword evidence="4" id="KW-0732">Signal</keyword>
<dbReference type="InterPro" id="IPR000337">
    <property type="entry name" value="GPCR_3"/>
</dbReference>
<dbReference type="SUPFAM" id="SSF56672">
    <property type="entry name" value="DNA/RNA polymerases"/>
    <property type="match status" value="1"/>
</dbReference>
<keyword evidence="5 11" id="KW-1133">Transmembrane helix</keyword>
<dbReference type="Pfam" id="PF00003">
    <property type="entry name" value="7tm_3"/>
    <property type="match status" value="1"/>
</dbReference>
<dbReference type="InterPro" id="IPR038550">
    <property type="entry name" value="GPCR_3_9-Cys_sf"/>
</dbReference>
<dbReference type="InterPro" id="IPR011500">
    <property type="entry name" value="GPCR_3_9-Cys_dom"/>
</dbReference>
<keyword evidence="8" id="KW-0675">Receptor</keyword>
<evidence type="ECO:0000256" key="1">
    <source>
        <dbReference type="ARBA" id="ARBA00004651"/>
    </source>
</evidence>
<dbReference type="PANTHER" id="PTHR24061">
    <property type="entry name" value="CALCIUM-SENSING RECEPTOR-RELATED"/>
    <property type="match status" value="1"/>
</dbReference>
<evidence type="ECO:0000256" key="6">
    <source>
        <dbReference type="ARBA" id="ARBA00023040"/>
    </source>
</evidence>
<dbReference type="Gene3D" id="3.40.50.2300">
    <property type="match status" value="2"/>
</dbReference>
<dbReference type="PROSITE" id="PS50259">
    <property type="entry name" value="G_PROTEIN_RECEP_F3_4"/>
    <property type="match status" value="1"/>
</dbReference>
<evidence type="ECO:0000256" key="3">
    <source>
        <dbReference type="ARBA" id="ARBA00022692"/>
    </source>
</evidence>
<evidence type="ECO:0000256" key="5">
    <source>
        <dbReference type="ARBA" id="ARBA00022989"/>
    </source>
</evidence>
<dbReference type="Pfam" id="PF01094">
    <property type="entry name" value="ANF_receptor"/>
    <property type="match status" value="1"/>
</dbReference>
<keyword evidence="7 11" id="KW-0472">Membrane</keyword>
<feature type="transmembrane region" description="Helical" evidence="11">
    <location>
        <begin position="663"/>
        <end position="685"/>
    </location>
</feature>
<reference evidence="13" key="1">
    <citation type="thesis" date="2020" institute="ProQuest LLC" country="789 East Eisenhower Parkway, Ann Arbor, MI, USA">
        <title>Comparative Genomics and Chromosome Evolution.</title>
        <authorList>
            <person name="Mudd A.B."/>
        </authorList>
    </citation>
    <scope>NUCLEOTIDE SEQUENCE</scope>
    <source>
        <strain evidence="13">237g6f4</strain>
        <tissue evidence="13">Blood</tissue>
    </source>
</reference>
<evidence type="ECO:0000256" key="7">
    <source>
        <dbReference type="ARBA" id="ARBA00023136"/>
    </source>
</evidence>
<evidence type="ECO:0000256" key="9">
    <source>
        <dbReference type="ARBA" id="ARBA00023180"/>
    </source>
</evidence>
<feature type="transmembrane region" description="Helical" evidence="11">
    <location>
        <begin position="482"/>
        <end position="502"/>
    </location>
</feature>
<keyword evidence="6" id="KW-0297">G-protein coupled receptor</keyword>
<feature type="domain" description="G-protein coupled receptors family 3 profile" evidence="12">
    <location>
        <begin position="444"/>
        <end position="707"/>
    </location>
</feature>
<dbReference type="InterPro" id="IPR000068">
    <property type="entry name" value="GPCR_3_Ca_sens_rcpt-rel"/>
</dbReference>
<evidence type="ECO:0000313" key="14">
    <source>
        <dbReference type="Proteomes" id="UP000824782"/>
    </source>
</evidence>